<dbReference type="Gene3D" id="3.40.250.10">
    <property type="entry name" value="Rhodanese-like domain"/>
    <property type="match status" value="1"/>
</dbReference>
<reference evidence="4 5" key="1">
    <citation type="journal article" date="2019" name="Int. J. Syst. Evol. Microbiol.">
        <title>The Global Catalogue of Microorganisms (GCM) 10K type strain sequencing project: providing services to taxonomists for standard genome sequencing and annotation.</title>
        <authorList>
            <consortium name="The Broad Institute Genomics Platform"/>
            <consortium name="The Broad Institute Genome Sequencing Center for Infectious Disease"/>
            <person name="Wu L."/>
            <person name="Ma J."/>
        </authorList>
    </citation>
    <scope>NUCLEOTIDE SEQUENCE [LARGE SCALE GENOMIC DNA]</scope>
    <source>
        <strain evidence="4 5">JCM 16328</strain>
    </source>
</reference>
<dbReference type="InterPro" id="IPR036866">
    <property type="entry name" value="RibonucZ/Hydroxyglut_hydro"/>
</dbReference>
<dbReference type="RefSeq" id="WP_343772260.1">
    <property type="nucleotide sequence ID" value="NZ_BAAADV010000001.1"/>
</dbReference>
<dbReference type="PROSITE" id="PS50206">
    <property type="entry name" value="RHODANESE_3"/>
    <property type="match status" value="1"/>
</dbReference>
<feature type="domain" description="Rhodanese" evidence="3">
    <location>
        <begin position="19"/>
        <end position="117"/>
    </location>
</feature>
<organism evidence="4 5">
    <name type="scientific">Natronoarchaeum mannanilyticum</name>
    <dbReference type="NCBI Taxonomy" id="926360"/>
    <lineage>
        <taxon>Archaea</taxon>
        <taxon>Methanobacteriati</taxon>
        <taxon>Methanobacteriota</taxon>
        <taxon>Stenosarchaea group</taxon>
        <taxon>Halobacteria</taxon>
        <taxon>Halobacteriales</taxon>
        <taxon>Natronoarchaeaceae</taxon>
    </lineage>
</organism>
<dbReference type="GO" id="GO:0006749">
    <property type="term" value="P:glutathione metabolic process"/>
    <property type="evidence" value="ECO:0007669"/>
    <property type="project" value="InterPro"/>
</dbReference>
<evidence type="ECO:0000313" key="4">
    <source>
        <dbReference type="EMBL" id="GAA0663316.1"/>
    </source>
</evidence>
<dbReference type="InterPro" id="IPR044528">
    <property type="entry name" value="POD-like_MBL-fold"/>
</dbReference>
<dbReference type="SMART" id="SM00450">
    <property type="entry name" value="RHOD"/>
    <property type="match status" value="1"/>
</dbReference>
<dbReference type="GO" id="GO:0070813">
    <property type="term" value="P:hydrogen sulfide metabolic process"/>
    <property type="evidence" value="ECO:0007669"/>
    <property type="project" value="TreeGrafter"/>
</dbReference>
<evidence type="ECO:0000259" key="3">
    <source>
        <dbReference type="PROSITE" id="PS50206"/>
    </source>
</evidence>
<dbReference type="SUPFAM" id="SSF56281">
    <property type="entry name" value="Metallo-hydrolase/oxidoreductase"/>
    <property type="match status" value="1"/>
</dbReference>
<dbReference type="InterPro" id="IPR036873">
    <property type="entry name" value="Rhodanese-like_dom_sf"/>
</dbReference>
<feature type="region of interest" description="Disordered" evidence="2">
    <location>
        <begin position="269"/>
        <end position="291"/>
    </location>
</feature>
<evidence type="ECO:0000256" key="1">
    <source>
        <dbReference type="ARBA" id="ARBA00022723"/>
    </source>
</evidence>
<dbReference type="Pfam" id="PF00581">
    <property type="entry name" value="Rhodanese"/>
    <property type="match status" value="1"/>
</dbReference>
<dbReference type="AlphaFoldDB" id="A0AAV3T5Z5"/>
<dbReference type="InterPro" id="IPR001763">
    <property type="entry name" value="Rhodanese-like_dom"/>
</dbReference>
<proteinExistence type="predicted"/>
<dbReference type="InterPro" id="IPR001279">
    <property type="entry name" value="Metallo-B-lactamas"/>
</dbReference>
<dbReference type="GO" id="GO:0046872">
    <property type="term" value="F:metal ion binding"/>
    <property type="evidence" value="ECO:0007669"/>
    <property type="project" value="UniProtKB-KW"/>
</dbReference>
<dbReference type="PANTHER" id="PTHR43084:SF1">
    <property type="entry name" value="PERSULFIDE DIOXYGENASE ETHE1, MITOCHONDRIAL"/>
    <property type="match status" value="1"/>
</dbReference>
<keyword evidence="5" id="KW-1185">Reference proteome</keyword>
<dbReference type="PANTHER" id="PTHR43084">
    <property type="entry name" value="PERSULFIDE DIOXYGENASE ETHE1"/>
    <property type="match status" value="1"/>
</dbReference>
<dbReference type="Pfam" id="PF00753">
    <property type="entry name" value="Lactamase_B"/>
    <property type="match status" value="1"/>
</dbReference>
<keyword evidence="1" id="KW-0479">Metal-binding</keyword>
<dbReference type="Gene3D" id="3.60.15.10">
    <property type="entry name" value="Ribonuclease Z/Hydroxyacylglutathione hydrolase-like"/>
    <property type="match status" value="1"/>
</dbReference>
<dbReference type="CDD" id="cd07724">
    <property type="entry name" value="POD-like_MBL-fold"/>
    <property type="match status" value="1"/>
</dbReference>
<evidence type="ECO:0000256" key="2">
    <source>
        <dbReference type="SAM" id="MobiDB-lite"/>
    </source>
</evidence>
<comment type="caution">
    <text evidence="4">The sequence shown here is derived from an EMBL/GenBank/DDBJ whole genome shotgun (WGS) entry which is preliminary data.</text>
</comment>
<dbReference type="GO" id="GO:0050313">
    <property type="term" value="F:sulfur dioxygenase activity"/>
    <property type="evidence" value="ECO:0007669"/>
    <property type="project" value="InterPro"/>
</dbReference>
<accession>A0AAV3T5Z5</accession>
<feature type="compositionally biased region" description="Low complexity" evidence="2">
    <location>
        <begin position="271"/>
        <end position="283"/>
    </location>
</feature>
<name>A0AAV3T5Z5_9EURY</name>
<dbReference type="InterPro" id="IPR051682">
    <property type="entry name" value="Mito_Persulfide_Diox"/>
</dbReference>
<protein>
    <submittedName>
        <fullName evidence="4">Rhodanese-like domain-containing protein</fullName>
    </submittedName>
</protein>
<dbReference type="Proteomes" id="UP001500420">
    <property type="component" value="Unassembled WGS sequence"/>
</dbReference>
<sequence>MSPDDTSISPERLHERIDRGESISVLDVRDRDEFEAWRIDGPGVDAAQIPEMRFVQADIQGTTAELVADLDEPIVAVCARGKASDEIAGQLRDAGVDAVNLAEGMNGWARVYVRRELDADAAGADVYQYRRPASGCLSYLIASDGEAAVIDPLRAFADRYVEDAQEQGAELVAAVDTHVHADHVSGVRALADAEDAELRLPAGAEERGLAFDADLYDDGDRIGVGDVELEAMHAPGHTSELCVLRLGDVLFSADTLFLGGVGRPDLERAAPRAAESRAAPPRGKAGDDGARDLAGDLYETLHERLLELPDDTVVAPGHYGDADEAGGDGTFAASLGDLAEGLDALSMDREAFVEFTVGNLPPRPANYERIVATNLGRDELSDDEAFEVELGPNNCAVSDAD</sequence>
<dbReference type="EMBL" id="BAAADV010000001">
    <property type="protein sequence ID" value="GAA0663316.1"/>
    <property type="molecule type" value="Genomic_DNA"/>
</dbReference>
<evidence type="ECO:0000313" key="5">
    <source>
        <dbReference type="Proteomes" id="UP001500420"/>
    </source>
</evidence>
<dbReference type="SMART" id="SM00849">
    <property type="entry name" value="Lactamase_B"/>
    <property type="match status" value="1"/>
</dbReference>
<gene>
    <name evidence="4" type="ORF">GCM10009020_04930</name>
</gene>
<dbReference type="SUPFAM" id="SSF52821">
    <property type="entry name" value="Rhodanese/Cell cycle control phosphatase"/>
    <property type="match status" value="1"/>
</dbReference>